<dbReference type="RefSeq" id="XP_024753782.1">
    <property type="nucleotide sequence ID" value="XM_024898028.1"/>
</dbReference>
<dbReference type="Proteomes" id="UP000241546">
    <property type="component" value="Unassembled WGS sequence"/>
</dbReference>
<accession>A0A2T4BMB9</accession>
<feature type="region of interest" description="Disordered" evidence="1">
    <location>
        <begin position="247"/>
        <end position="292"/>
    </location>
</feature>
<dbReference type="OrthoDB" id="4366798at2759"/>
<protein>
    <submittedName>
        <fullName evidence="2">Uncharacterized protein</fullName>
    </submittedName>
</protein>
<organism evidence="2 3">
    <name type="scientific">Trichoderma citrinoviride</name>
    <dbReference type="NCBI Taxonomy" id="58853"/>
    <lineage>
        <taxon>Eukaryota</taxon>
        <taxon>Fungi</taxon>
        <taxon>Dikarya</taxon>
        <taxon>Ascomycota</taxon>
        <taxon>Pezizomycotina</taxon>
        <taxon>Sordariomycetes</taxon>
        <taxon>Hypocreomycetidae</taxon>
        <taxon>Hypocreales</taxon>
        <taxon>Hypocreaceae</taxon>
        <taxon>Trichoderma</taxon>
    </lineage>
</organism>
<dbReference type="EMBL" id="KZ680207">
    <property type="protein sequence ID" value="PTB70462.1"/>
    <property type="molecule type" value="Genomic_DNA"/>
</dbReference>
<dbReference type="AlphaFoldDB" id="A0A2T4BMB9"/>
<proteinExistence type="predicted"/>
<evidence type="ECO:0000313" key="2">
    <source>
        <dbReference type="EMBL" id="PTB70462.1"/>
    </source>
</evidence>
<gene>
    <name evidence="2" type="ORF">BBK36DRAFT_335</name>
</gene>
<feature type="compositionally biased region" description="Basic residues" evidence="1">
    <location>
        <begin position="354"/>
        <end position="366"/>
    </location>
</feature>
<sequence length="448" mass="50251">MEYLLGRIRTAPPGEDDRQWEWDWKKYYLQPEILSTDLHNRFNSHTLSIRHPEDFHREVQSCIELAETEEDFMARLEERKAQRVQEVVRAWRSICAVIESNSGLLAIPELGDEQTTDKENVDEETIDHQNADKDEGHKGGDDNHHDEGDDENATSPSSSTFYLDDISTIIEEGRRRWAEETCAGVLQKRRMQRLAASAASARTTAELTAPDSLFCAGIWYPDGLLPSVNLPRKQSTSQDEVQPIEAAPLANTPPDEPQEQPQVHHQQAFSEQCPGAAETGFTAPTETDISRGEGFGLVVSTEPLSERHRIDSVVSEASSPASTREPMELDSGEEDGDVIMTDAASTEPATTPHPRPRKSRTAPHGSHRQDKHVARDGKLLRGKRSTPLQQQQNRVKKKQSRRHPSKGTKSPALLDRLLRSSRSSRRDPGHELWYLNDDATACPVTKAE</sequence>
<dbReference type="GeneID" id="36606146"/>
<feature type="compositionally biased region" description="Acidic residues" evidence="1">
    <location>
        <begin position="328"/>
        <end position="337"/>
    </location>
</feature>
<name>A0A2T4BMB9_9HYPO</name>
<reference evidence="3" key="1">
    <citation type="submission" date="2016-07" db="EMBL/GenBank/DDBJ databases">
        <title>Multiple horizontal gene transfer events from other fungi enriched the ability of initially mycotrophic Trichoderma (Ascomycota) to feed on dead plant biomass.</title>
        <authorList>
            <consortium name="DOE Joint Genome Institute"/>
            <person name="Atanasova L."/>
            <person name="Chenthamara K."/>
            <person name="Zhang J."/>
            <person name="Grujic M."/>
            <person name="Henrissat B."/>
            <person name="Kuo A."/>
            <person name="Aerts A."/>
            <person name="Salamov A."/>
            <person name="Lipzen A."/>
            <person name="Labutti K."/>
            <person name="Barry K."/>
            <person name="Miao Y."/>
            <person name="Rahimi M.J."/>
            <person name="Shen Q."/>
            <person name="Grigoriev I.V."/>
            <person name="Kubicek C.P."/>
            <person name="Druzhinina I.S."/>
        </authorList>
    </citation>
    <scope>NUCLEOTIDE SEQUENCE [LARGE SCALE GENOMIC DNA]</scope>
    <source>
        <strain evidence="3">TUCIM 6016</strain>
    </source>
</reference>
<feature type="compositionally biased region" description="Acidic residues" evidence="1">
    <location>
        <begin position="110"/>
        <end position="125"/>
    </location>
</feature>
<feature type="region of interest" description="Disordered" evidence="1">
    <location>
        <begin position="109"/>
        <end position="160"/>
    </location>
</feature>
<evidence type="ECO:0000313" key="3">
    <source>
        <dbReference type="Proteomes" id="UP000241546"/>
    </source>
</evidence>
<feature type="compositionally biased region" description="Basic and acidic residues" evidence="1">
    <location>
        <begin position="367"/>
        <end position="379"/>
    </location>
</feature>
<feature type="compositionally biased region" description="Basic residues" evidence="1">
    <location>
        <begin position="394"/>
        <end position="406"/>
    </location>
</feature>
<keyword evidence="3" id="KW-1185">Reference proteome</keyword>
<feature type="region of interest" description="Disordered" evidence="1">
    <location>
        <begin position="308"/>
        <end position="430"/>
    </location>
</feature>
<evidence type="ECO:0000256" key="1">
    <source>
        <dbReference type="SAM" id="MobiDB-lite"/>
    </source>
</evidence>
<feature type="compositionally biased region" description="Basic and acidic residues" evidence="1">
    <location>
        <begin position="126"/>
        <end position="147"/>
    </location>
</feature>